<sequence length="197" mass="21804">MSLRNPYGDFEITDPQAMRALAHPVRLAALSYLQKNGPATATQLSEHVGASPSVTSWHLRHLAGFGLVVDGPPPSGSDRRQRWWHAAARGFRYEMPDTPEGAEAGRLLRTEMMNQALESTQQWLADTEPGLEPEWSRLAGSANTLLVLTSAEAEEIESAIEQLLAPYVQRRDTGELPDDARPVRYVRFSLPEATDSQ</sequence>
<dbReference type="Proteomes" id="UP000555407">
    <property type="component" value="Unassembled WGS sequence"/>
</dbReference>
<dbReference type="AlphaFoldDB" id="A0A7X5VFM1"/>
<dbReference type="SUPFAM" id="SSF46785">
    <property type="entry name" value="Winged helix' DNA-binding domain"/>
    <property type="match status" value="1"/>
</dbReference>
<dbReference type="EMBL" id="JAASRO010000001">
    <property type="protein sequence ID" value="NIK60297.1"/>
    <property type="molecule type" value="Genomic_DNA"/>
</dbReference>
<evidence type="ECO:0000259" key="1">
    <source>
        <dbReference type="SMART" id="SM00418"/>
    </source>
</evidence>
<dbReference type="InterPro" id="IPR011991">
    <property type="entry name" value="ArsR-like_HTH"/>
</dbReference>
<name>A0A7X5VFM1_9ACTN</name>
<proteinExistence type="predicted"/>
<comment type="caution">
    <text evidence="2">The sequence shown here is derived from an EMBL/GenBank/DDBJ whole genome shotgun (WGS) entry which is preliminary data.</text>
</comment>
<dbReference type="Pfam" id="PF01022">
    <property type="entry name" value="HTH_5"/>
    <property type="match status" value="1"/>
</dbReference>
<dbReference type="GO" id="GO:0003677">
    <property type="term" value="F:DNA binding"/>
    <property type="evidence" value="ECO:0007669"/>
    <property type="project" value="UniProtKB-KW"/>
</dbReference>
<dbReference type="CDD" id="cd00090">
    <property type="entry name" value="HTH_ARSR"/>
    <property type="match status" value="1"/>
</dbReference>
<dbReference type="GO" id="GO:0003700">
    <property type="term" value="F:DNA-binding transcription factor activity"/>
    <property type="evidence" value="ECO:0007669"/>
    <property type="project" value="InterPro"/>
</dbReference>
<keyword evidence="3" id="KW-1185">Reference proteome</keyword>
<dbReference type="Gene3D" id="1.10.10.10">
    <property type="entry name" value="Winged helix-like DNA-binding domain superfamily/Winged helix DNA-binding domain"/>
    <property type="match status" value="1"/>
</dbReference>
<gene>
    <name evidence="2" type="ORF">BJY22_006014</name>
</gene>
<reference evidence="2 3" key="1">
    <citation type="submission" date="2020-03" db="EMBL/GenBank/DDBJ databases">
        <title>Sequencing the genomes of 1000 actinobacteria strains.</title>
        <authorList>
            <person name="Klenk H.-P."/>
        </authorList>
    </citation>
    <scope>NUCLEOTIDE SEQUENCE [LARGE SCALE GENOMIC DNA]</scope>
    <source>
        <strain evidence="2 3">DSM 45490</strain>
    </source>
</reference>
<dbReference type="SMART" id="SM00418">
    <property type="entry name" value="HTH_ARSR"/>
    <property type="match status" value="1"/>
</dbReference>
<dbReference type="InterPro" id="IPR001845">
    <property type="entry name" value="HTH_ArsR_DNA-bd_dom"/>
</dbReference>
<accession>A0A7X5VFM1</accession>
<dbReference type="InterPro" id="IPR036388">
    <property type="entry name" value="WH-like_DNA-bd_sf"/>
</dbReference>
<dbReference type="RefSeq" id="WP_167213331.1">
    <property type="nucleotide sequence ID" value="NZ_JAASRO010000001.1"/>
</dbReference>
<organism evidence="2 3">
    <name type="scientific">Kribbella shirazensis</name>
    <dbReference type="NCBI Taxonomy" id="1105143"/>
    <lineage>
        <taxon>Bacteria</taxon>
        <taxon>Bacillati</taxon>
        <taxon>Actinomycetota</taxon>
        <taxon>Actinomycetes</taxon>
        <taxon>Propionibacteriales</taxon>
        <taxon>Kribbellaceae</taxon>
        <taxon>Kribbella</taxon>
    </lineage>
</organism>
<evidence type="ECO:0000313" key="3">
    <source>
        <dbReference type="Proteomes" id="UP000555407"/>
    </source>
</evidence>
<feature type="domain" description="HTH arsR-type" evidence="1">
    <location>
        <begin position="16"/>
        <end position="110"/>
    </location>
</feature>
<dbReference type="InterPro" id="IPR036390">
    <property type="entry name" value="WH_DNA-bd_sf"/>
</dbReference>
<evidence type="ECO:0000313" key="2">
    <source>
        <dbReference type="EMBL" id="NIK60297.1"/>
    </source>
</evidence>
<protein>
    <submittedName>
        <fullName evidence="2">DNA-binding transcriptional ArsR family regulator</fullName>
    </submittedName>
</protein>
<keyword evidence="2" id="KW-0238">DNA-binding</keyword>